<organism evidence="1 2">
    <name type="scientific">Halonotius aquaticus</name>
    <dbReference type="NCBI Taxonomy" id="2216978"/>
    <lineage>
        <taxon>Archaea</taxon>
        <taxon>Methanobacteriati</taxon>
        <taxon>Methanobacteriota</taxon>
        <taxon>Stenosarchaea group</taxon>
        <taxon>Halobacteria</taxon>
        <taxon>Halobacteriales</taxon>
        <taxon>Haloferacaceae</taxon>
        <taxon>Halonotius</taxon>
    </lineage>
</organism>
<dbReference type="EMBL" id="QKNY01000009">
    <property type="protein sequence ID" value="RJX43220.1"/>
    <property type="molecule type" value="Genomic_DNA"/>
</dbReference>
<dbReference type="Proteomes" id="UP000276588">
    <property type="component" value="Unassembled WGS sequence"/>
</dbReference>
<dbReference type="OrthoDB" id="337506at2157"/>
<accession>A0A3A6PUY6</accession>
<keyword evidence="2" id="KW-1185">Reference proteome</keyword>
<protein>
    <submittedName>
        <fullName evidence="1">Uncharacterized protein</fullName>
    </submittedName>
</protein>
<evidence type="ECO:0000313" key="1">
    <source>
        <dbReference type="EMBL" id="RJX43220.1"/>
    </source>
</evidence>
<dbReference type="AlphaFoldDB" id="A0A3A6PUY6"/>
<name>A0A3A6PUY6_9EURY</name>
<dbReference type="RefSeq" id="WP_120102559.1">
    <property type="nucleotide sequence ID" value="NZ_QKNY01000009.1"/>
</dbReference>
<proteinExistence type="predicted"/>
<sequence length="116" mass="12933">MASNASLDEPDDHQQSEQTEIILLDDDTEQEIGAVSGCSPPVPAVGDLVSLQNFQIDDTNDTERPRGEEAMNFRVVDRAIHYSIVDADDDDEGLTTEVLLYVVSKEEWAVRRQRGK</sequence>
<evidence type="ECO:0000313" key="2">
    <source>
        <dbReference type="Proteomes" id="UP000276588"/>
    </source>
</evidence>
<gene>
    <name evidence="1" type="ORF">DM826_06300</name>
</gene>
<reference evidence="1 2" key="1">
    <citation type="submission" date="2018-06" db="EMBL/GenBank/DDBJ databases">
        <title>Halonotius sp. F13-13 a new haloarchaeeon isolated from a solar saltern from Isla Cristina, Huelva, Spain.</title>
        <authorList>
            <person name="Duran-Viseras A."/>
            <person name="Sanchez-Porro C."/>
            <person name="Ventosa A."/>
        </authorList>
    </citation>
    <scope>NUCLEOTIDE SEQUENCE [LARGE SCALE GENOMIC DNA]</scope>
    <source>
        <strain evidence="1 2">F13-13</strain>
    </source>
</reference>
<comment type="caution">
    <text evidence="1">The sequence shown here is derived from an EMBL/GenBank/DDBJ whole genome shotgun (WGS) entry which is preliminary data.</text>
</comment>